<sequence>MAVKLPGKGRDERVEQILADPKAYFTRAREKARAEIEAEKRARRPRLRHRPA</sequence>
<reference evidence="1" key="1">
    <citation type="journal article" date="2014" name="Int. J. Syst. Evol. Microbiol.">
        <title>Complete genome sequence of Corynebacterium casei LMG S-19264T (=DSM 44701T), isolated from a smear-ripened cheese.</title>
        <authorList>
            <consortium name="US DOE Joint Genome Institute (JGI-PGF)"/>
            <person name="Walter F."/>
            <person name="Albersmeier A."/>
            <person name="Kalinowski J."/>
            <person name="Ruckert C."/>
        </authorList>
    </citation>
    <scope>NUCLEOTIDE SEQUENCE</scope>
    <source>
        <strain evidence="1">CGMCC 1.16067</strain>
    </source>
</reference>
<gene>
    <name evidence="1" type="ORF">GCM10011519_20540</name>
</gene>
<accession>A0A917F414</accession>
<keyword evidence="2" id="KW-1185">Reference proteome</keyword>
<evidence type="ECO:0000313" key="1">
    <source>
        <dbReference type="EMBL" id="GGF46465.1"/>
    </source>
</evidence>
<dbReference type="Proteomes" id="UP000649179">
    <property type="component" value="Unassembled WGS sequence"/>
</dbReference>
<reference evidence="1" key="2">
    <citation type="submission" date="2020-09" db="EMBL/GenBank/DDBJ databases">
        <authorList>
            <person name="Sun Q."/>
            <person name="Zhou Y."/>
        </authorList>
    </citation>
    <scope>NUCLEOTIDE SEQUENCE</scope>
    <source>
        <strain evidence="1">CGMCC 1.16067</strain>
    </source>
</reference>
<dbReference type="AlphaFoldDB" id="A0A917F414"/>
<proteinExistence type="predicted"/>
<organism evidence="1 2">
    <name type="scientific">Marmoricola endophyticus</name>
    <dbReference type="NCBI Taxonomy" id="2040280"/>
    <lineage>
        <taxon>Bacteria</taxon>
        <taxon>Bacillati</taxon>
        <taxon>Actinomycetota</taxon>
        <taxon>Actinomycetes</taxon>
        <taxon>Propionibacteriales</taxon>
        <taxon>Nocardioidaceae</taxon>
        <taxon>Marmoricola</taxon>
    </lineage>
</organism>
<dbReference type="EMBL" id="BMKQ01000001">
    <property type="protein sequence ID" value="GGF46465.1"/>
    <property type="molecule type" value="Genomic_DNA"/>
</dbReference>
<dbReference type="RefSeq" id="WP_188779687.1">
    <property type="nucleotide sequence ID" value="NZ_BMKQ01000001.1"/>
</dbReference>
<comment type="caution">
    <text evidence="1">The sequence shown here is derived from an EMBL/GenBank/DDBJ whole genome shotgun (WGS) entry which is preliminary data.</text>
</comment>
<protein>
    <submittedName>
        <fullName evidence="1">Uncharacterized protein</fullName>
    </submittedName>
</protein>
<name>A0A917F414_9ACTN</name>
<evidence type="ECO:0000313" key="2">
    <source>
        <dbReference type="Proteomes" id="UP000649179"/>
    </source>
</evidence>